<proteinExistence type="predicted"/>
<dbReference type="PANTHER" id="PTHR35006:SF2">
    <property type="entry name" value="GLYOXALASE FAMILY PROTEIN (AFU_ORTHOLOGUE AFUA_5G14830)"/>
    <property type="match status" value="1"/>
</dbReference>
<dbReference type="InterPro" id="IPR037523">
    <property type="entry name" value="VOC_core"/>
</dbReference>
<dbReference type="STRING" id="1798497.A3D71_01290"/>
<dbReference type="Pfam" id="PF00903">
    <property type="entry name" value="Glyoxalase"/>
    <property type="match status" value="1"/>
</dbReference>
<dbReference type="EMBL" id="MFLK01000038">
    <property type="protein sequence ID" value="OGG65666.1"/>
    <property type="molecule type" value="Genomic_DNA"/>
</dbReference>
<evidence type="ECO:0000259" key="1">
    <source>
        <dbReference type="PROSITE" id="PS51819"/>
    </source>
</evidence>
<evidence type="ECO:0000313" key="3">
    <source>
        <dbReference type="Proteomes" id="UP000177652"/>
    </source>
</evidence>
<name>A0A1F6DWA5_9BACT</name>
<evidence type="ECO:0000313" key="2">
    <source>
        <dbReference type="EMBL" id="OGG65666.1"/>
    </source>
</evidence>
<dbReference type="CDD" id="cd07262">
    <property type="entry name" value="VOC_like"/>
    <property type="match status" value="1"/>
</dbReference>
<sequence length="128" mass="14211">MLNHITLRVSNLPRSKAFYAAALAPLRYQMFWDTKDAGGFGIEDRDGMRKFWIKEGGMAKEGHSFSCLAFDAPDKGAVDKFYEAALAAGGRDNGAPGERPEYHPNCYAAFVIDPDGYNIEAVFDKPQR</sequence>
<comment type="caution">
    <text evidence="2">The sequence shown here is derived from an EMBL/GenBank/DDBJ whole genome shotgun (WGS) entry which is preliminary data.</text>
</comment>
<dbReference type="Proteomes" id="UP000177652">
    <property type="component" value="Unassembled WGS sequence"/>
</dbReference>
<dbReference type="PROSITE" id="PS51819">
    <property type="entry name" value="VOC"/>
    <property type="match status" value="1"/>
</dbReference>
<reference evidence="2 3" key="1">
    <citation type="journal article" date="2016" name="Nat. Commun.">
        <title>Thousands of microbial genomes shed light on interconnected biogeochemical processes in an aquifer system.</title>
        <authorList>
            <person name="Anantharaman K."/>
            <person name="Brown C.T."/>
            <person name="Hug L.A."/>
            <person name="Sharon I."/>
            <person name="Castelle C.J."/>
            <person name="Probst A.J."/>
            <person name="Thomas B.C."/>
            <person name="Singh A."/>
            <person name="Wilkins M.J."/>
            <person name="Karaoz U."/>
            <person name="Brodie E.L."/>
            <person name="Williams K.H."/>
            <person name="Hubbard S.S."/>
            <person name="Banfield J.F."/>
        </authorList>
    </citation>
    <scope>NUCLEOTIDE SEQUENCE [LARGE SCALE GENOMIC DNA]</scope>
</reference>
<dbReference type="AlphaFoldDB" id="A0A1F6DWA5"/>
<dbReference type="InterPro" id="IPR004360">
    <property type="entry name" value="Glyas_Fos-R_dOase_dom"/>
</dbReference>
<organism evidence="2 3">
    <name type="scientific">Candidatus Kaiserbacteria bacterium RIFCSPHIGHO2_02_FULL_55_20</name>
    <dbReference type="NCBI Taxonomy" id="1798497"/>
    <lineage>
        <taxon>Bacteria</taxon>
        <taxon>Candidatus Kaiseribacteriota</taxon>
    </lineage>
</organism>
<protein>
    <recommendedName>
        <fullName evidence="1">VOC domain-containing protein</fullName>
    </recommendedName>
</protein>
<dbReference type="PANTHER" id="PTHR35006">
    <property type="entry name" value="GLYOXALASE FAMILY PROTEIN (AFU_ORTHOLOGUE AFUA_5G14830)"/>
    <property type="match status" value="1"/>
</dbReference>
<dbReference type="SUPFAM" id="SSF54593">
    <property type="entry name" value="Glyoxalase/Bleomycin resistance protein/Dihydroxybiphenyl dioxygenase"/>
    <property type="match status" value="1"/>
</dbReference>
<gene>
    <name evidence="2" type="ORF">A3D71_01290</name>
</gene>
<dbReference type="Gene3D" id="3.10.180.10">
    <property type="entry name" value="2,3-Dihydroxybiphenyl 1,2-Dioxygenase, domain 1"/>
    <property type="match status" value="1"/>
</dbReference>
<feature type="domain" description="VOC" evidence="1">
    <location>
        <begin position="1"/>
        <end position="124"/>
    </location>
</feature>
<dbReference type="InterPro" id="IPR029068">
    <property type="entry name" value="Glyas_Bleomycin-R_OHBP_Dase"/>
</dbReference>
<accession>A0A1F6DWA5</accession>